<feature type="binding site" evidence="11">
    <location>
        <position position="45"/>
    </location>
    <ligand>
        <name>[4Fe-4S] cluster</name>
        <dbReference type="ChEBI" id="CHEBI:49883"/>
    </ligand>
</feature>
<keyword evidence="15" id="KW-1185">Reference proteome</keyword>
<dbReference type="EMBL" id="JAGSOV010000060">
    <property type="protein sequence ID" value="MCO1658892.1"/>
    <property type="molecule type" value="Genomic_DNA"/>
</dbReference>
<evidence type="ECO:0000256" key="1">
    <source>
        <dbReference type="ARBA" id="ARBA00004496"/>
    </source>
</evidence>
<reference evidence="14" key="1">
    <citation type="submission" date="2021-04" db="EMBL/GenBank/DDBJ databases">
        <title>Pseudonocardia sp. nov., isolated from sandy soil of mangrove forest.</title>
        <authorList>
            <person name="Zan Z."/>
            <person name="Huang R."/>
            <person name="Liu W."/>
        </authorList>
    </citation>
    <scope>NUCLEOTIDE SEQUENCE</scope>
    <source>
        <strain evidence="14">S2-4</strain>
    </source>
</reference>
<evidence type="ECO:0000256" key="7">
    <source>
        <dbReference type="ARBA" id="ARBA00023015"/>
    </source>
</evidence>
<keyword evidence="10 11" id="KW-0804">Transcription</keyword>
<comment type="subcellular location">
    <subcellularLocation>
        <location evidence="1 11">Cytoplasm</location>
    </subcellularLocation>
</comment>
<comment type="PTM">
    <text evidence="11">Upon Fe-S cluster removal intramolecular disulfide bonds are formed.</text>
</comment>
<comment type="caution">
    <text evidence="14">The sequence shown here is derived from an EMBL/GenBank/DDBJ whole genome shotgun (WGS) entry which is preliminary data.</text>
</comment>
<dbReference type="PANTHER" id="PTHR38839">
    <property type="entry name" value="TRANSCRIPTIONAL REGULATOR WHID-RELATED"/>
    <property type="match status" value="1"/>
</dbReference>
<evidence type="ECO:0000256" key="9">
    <source>
        <dbReference type="ARBA" id="ARBA00023157"/>
    </source>
</evidence>
<evidence type="ECO:0000256" key="4">
    <source>
        <dbReference type="ARBA" id="ARBA00022723"/>
    </source>
</evidence>
<evidence type="ECO:0000256" key="11">
    <source>
        <dbReference type="HAMAP-Rule" id="MF_01479"/>
    </source>
</evidence>
<feature type="transmembrane region" description="Helical" evidence="12">
    <location>
        <begin position="150"/>
        <end position="169"/>
    </location>
</feature>
<dbReference type="PROSITE" id="PS51674">
    <property type="entry name" value="4FE4S_WBL"/>
    <property type="match status" value="1"/>
</dbReference>
<evidence type="ECO:0000313" key="14">
    <source>
        <dbReference type="EMBL" id="MCO1658892.1"/>
    </source>
</evidence>
<feature type="binding site" evidence="11">
    <location>
        <position position="16"/>
    </location>
    <ligand>
        <name>[4Fe-4S] cluster</name>
        <dbReference type="ChEBI" id="CHEBI:49883"/>
    </ligand>
</feature>
<sequence length="200" mass="21389">MNTDMPTRSWRERAACRGEDPELFFPSAESGTAYREQVAAAKAVCARCQVVDECLAEALARIPYGIAGGLTEHERRRLAGQRGRSRRGAAVVPVVVEVDVEEVVRVGRPAEVTSAGRALVAAGRPLREVARRCEVSMRTAQRWAAACRSVRAGGMALVVFGLLLGGAFVCSCECMTCALGQHCGACRTGSYRLGSGGWRS</sequence>
<keyword evidence="11" id="KW-0963">Cytoplasm</keyword>
<evidence type="ECO:0000313" key="15">
    <source>
        <dbReference type="Proteomes" id="UP001165283"/>
    </source>
</evidence>
<proteinExistence type="inferred from homology"/>
<comment type="PTM">
    <text evidence="11">The Fe-S cluster can be nitrosylated by nitric oxide (NO).</text>
</comment>
<dbReference type="InterPro" id="IPR034768">
    <property type="entry name" value="4FE4S_WBL"/>
</dbReference>
<dbReference type="Proteomes" id="UP001165283">
    <property type="component" value="Unassembled WGS sequence"/>
</dbReference>
<dbReference type="HAMAP" id="MF_01479">
    <property type="entry name" value="WhiB"/>
    <property type="match status" value="1"/>
</dbReference>
<comment type="function">
    <text evidence="11">Acts as a transcriptional regulator. Probably redox-responsive. The apo- but not holo-form probably binds DNA.</text>
</comment>
<dbReference type="Pfam" id="PF02467">
    <property type="entry name" value="Whib"/>
    <property type="match status" value="1"/>
</dbReference>
<evidence type="ECO:0000256" key="5">
    <source>
        <dbReference type="ARBA" id="ARBA00023004"/>
    </source>
</evidence>
<feature type="binding site" evidence="11">
    <location>
        <position position="54"/>
    </location>
    <ligand>
        <name>[4Fe-4S] cluster</name>
        <dbReference type="ChEBI" id="CHEBI:49883"/>
    </ligand>
</feature>
<evidence type="ECO:0000256" key="12">
    <source>
        <dbReference type="SAM" id="Phobius"/>
    </source>
</evidence>
<comment type="cofactor">
    <cofactor evidence="11">
        <name>[4Fe-4S] cluster</name>
        <dbReference type="ChEBI" id="CHEBI:49883"/>
    </cofactor>
    <text evidence="11">Binds 1 [4Fe-4S] cluster per subunit. Following nitrosylation of the [4Fe-4S] cluster binds 1 [4Fe-8(NO)] cluster per subunit.</text>
</comment>
<keyword evidence="3 11" id="KW-0004">4Fe-4S</keyword>
<evidence type="ECO:0000256" key="3">
    <source>
        <dbReference type="ARBA" id="ARBA00022485"/>
    </source>
</evidence>
<keyword evidence="6 11" id="KW-0411">Iron-sulfur</keyword>
<protein>
    <recommendedName>
        <fullName evidence="11">Transcriptional regulator WhiB</fullName>
    </recommendedName>
</protein>
<keyword evidence="12" id="KW-0812">Transmembrane</keyword>
<evidence type="ECO:0000259" key="13">
    <source>
        <dbReference type="PROSITE" id="PS51674"/>
    </source>
</evidence>
<feature type="binding site" evidence="11">
    <location>
        <position position="48"/>
    </location>
    <ligand>
        <name>[4Fe-4S] cluster</name>
        <dbReference type="ChEBI" id="CHEBI:49883"/>
    </ligand>
</feature>
<evidence type="ECO:0000256" key="8">
    <source>
        <dbReference type="ARBA" id="ARBA00023125"/>
    </source>
</evidence>
<accession>A0ABT1A784</accession>
<name>A0ABT1A784_9PSEU</name>
<gene>
    <name evidence="11" type="primary">whiB</name>
    <name evidence="14" type="ORF">KDL28_27865</name>
</gene>
<keyword evidence="7 11" id="KW-0805">Transcription regulation</keyword>
<evidence type="ECO:0000256" key="6">
    <source>
        <dbReference type="ARBA" id="ARBA00023014"/>
    </source>
</evidence>
<keyword evidence="4 11" id="KW-0479">Metal-binding</keyword>
<evidence type="ECO:0000256" key="10">
    <source>
        <dbReference type="ARBA" id="ARBA00023163"/>
    </source>
</evidence>
<keyword evidence="12" id="KW-1133">Transmembrane helix</keyword>
<evidence type="ECO:0000256" key="2">
    <source>
        <dbReference type="ARBA" id="ARBA00006597"/>
    </source>
</evidence>
<feature type="domain" description="4Fe-4S Wbl-type" evidence="13">
    <location>
        <begin position="15"/>
        <end position="77"/>
    </location>
</feature>
<dbReference type="InterPro" id="IPR003482">
    <property type="entry name" value="Whib"/>
</dbReference>
<keyword evidence="9 11" id="KW-1015">Disulfide bond</keyword>
<keyword evidence="12" id="KW-0472">Membrane</keyword>
<organism evidence="14 15">
    <name type="scientific">Pseudonocardia humida</name>
    <dbReference type="NCBI Taxonomy" id="2800819"/>
    <lineage>
        <taxon>Bacteria</taxon>
        <taxon>Bacillati</taxon>
        <taxon>Actinomycetota</taxon>
        <taxon>Actinomycetes</taxon>
        <taxon>Pseudonocardiales</taxon>
        <taxon>Pseudonocardiaceae</taxon>
        <taxon>Pseudonocardia</taxon>
    </lineage>
</organism>
<keyword evidence="5 11" id="KW-0408">Iron</keyword>
<comment type="similarity">
    <text evidence="2 11">Belongs to the WhiB family.</text>
</comment>
<keyword evidence="8 11" id="KW-0238">DNA-binding</keyword>